<accession>A0A2C5Z650</accession>
<feature type="signal peptide" evidence="2">
    <location>
        <begin position="1"/>
        <end position="22"/>
    </location>
</feature>
<organism evidence="3 4">
    <name type="scientific">Ophiocordyceps australis</name>
    <dbReference type="NCBI Taxonomy" id="1399860"/>
    <lineage>
        <taxon>Eukaryota</taxon>
        <taxon>Fungi</taxon>
        <taxon>Dikarya</taxon>
        <taxon>Ascomycota</taxon>
        <taxon>Pezizomycotina</taxon>
        <taxon>Sordariomycetes</taxon>
        <taxon>Hypocreomycetidae</taxon>
        <taxon>Hypocreales</taxon>
        <taxon>Ophiocordycipitaceae</taxon>
        <taxon>Ophiocordyceps</taxon>
    </lineage>
</organism>
<dbReference type="EMBL" id="NJEU01000381">
    <property type="protein sequence ID" value="PHH75270.1"/>
    <property type="molecule type" value="Genomic_DNA"/>
</dbReference>
<dbReference type="AlphaFoldDB" id="A0A2C5Z650"/>
<evidence type="ECO:0000313" key="3">
    <source>
        <dbReference type="EMBL" id="PHH75270.1"/>
    </source>
</evidence>
<feature type="region of interest" description="Disordered" evidence="1">
    <location>
        <begin position="377"/>
        <end position="406"/>
    </location>
</feature>
<proteinExistence type="predicted"/>
<feature type="compositionally biased region" description="Polar residues" evidence="1">
    <location>
        <begin position="447"/>
        <end position="458"/>
    </location>
</feature>
<evidence type="ECO:0000256" key="1">
    <source>
        <dbReference type="SAM" id="MobiDB-lite"/>
    </source>
</evidence>
<gene>
    <name evidence="3" type="ORF">CDD82_4518</name>
</gene>
<feature type="compositionally biased region" description="Low complexity" evidence="1">
    <location>
        <begin position="377"/>
        <end position="396"/>
    </location>
</feature>
<dbReference type="OrthoDB" id="4940504at2759"/>
<sequence>MPWKKMLYGGILLLSLLVVLTGVTIGIGHSEDALSESKYKLQQRAGSELLQAERAVSEAAHQLALRSDCNEASGVGSRDGIAARLPLASGNDGTVTPILPNRTAGSHGETDYLTMPQSTLTALLGSSSKGSAESTPVSTETSLSTVWSLKPTTALSTTLSTIQSTTQSTTHLTKTRTATVSVTLARSNSTSTRCMPKTRTVYVTVSPLANETTVTGQPLTATQLDTLISYTELSYTEHLPIITLTGQASTATALQTDVSYTQGLPDATVSDKPQTETAVDTQVSATKGLPDATVSGDVSTVTNVDASTSTTTSSLVTAFTTLTITDLWGTEAETETETEMQMTQTQSVEMHSTVTIVTHTIVTRETVTVEETLTVQDTATSEASTTTETPVATQTWDTDETTTTETSTIEASVSILTTITISDLFSMPSATTEPGFSSVLGEETSTDDSPSLTPYESYTEPSITSFDPSFGLASASPSLAIVSGASAKPEPKTWGLKGSSNLVCTVMLVAVIALVA</sequence>
<comment type="caution">
    <text evidence="3">The sequence shown here is derived from an EMBL/GenBank/DDBJ whole genome shotgun (WGS) entry which is preliminary data.</text>
</comment>
<keyword evidence="4" id="KW-1185">Reference proteome</keyword>
<keyword evidence="2" id="KW-0732">Signal</keyword>
<feature type="region of interest" description="Disordered" evidence="1">
    <location>
        <begin position="432"/>
        <end position="458"/>
    </location>
</feature>
<feature type="chain" id="PRO_5013310630" evidence="2">
    <location>
        <begin position="23"/>
        <end position="516"/>
    </location>
</feature>
<evidence type="ECO:0000313" key="4">
    <source>
        <dbReference type="Proteomes" id="UP000224854"/>
    </source>
</evidence>
<reference evidence="3 4" key="1">
    <citation type="submission" date="2017-06" db="EMBL/GenBank/DDBJ databases">
        <title>Ant-infecting Ophiocordyceps genomes reveal a high diversity of potential behavioral manipulation genes and a possible major role for enterotoxins.</title>
        <authorList>
            <person name="De Bekker C."/>
            <person name="Evans H.C."/>
            <person name="Brachmann A."/>
            <person name="Hughes D.P."/>
        </authorList>
    </citation>
    <scope>NUCLEOTIDE SEQUENCE [LARGE SCALE GENOMIC DNA]</scope>
    <source>
        <strain evidence="3 4">1348a</strain>
    </source>
</reference>
<protein>
    <submittedName>
        <fullName evidence="3">Uncharacterized protein</fullName>
    </submittedName>
</protein>
<evidence type="ECO:0000256" key="2">
    <source>
        <dbReference type="SAM" id="SignalP"/>
    </source>
</evidence>
<name>A0A2C5Z650_9HYPO</name>
<dbReference type="Proteomes" id="UP000224854">
    <property type="component" value="Unassembled WGS sequence"/>
</dbReference>